<gene>
    <name evidence="1" type="ORF">CERZMDRAFT_92925</name>
</gene>
<evidence type="ECO:0000313" key="2">
    <source>
        <dbReference type="Proteomes" id="UP000799539"/>
    </source>
</evidence>
<dbReference type="EMBL" id="ML992663">
    <property type="protein sequence ID" value="KAF2216852.1"/>
    <property type="molecule type" value="Genomic_DNA"/>
</dbReference>
<proteinExistence type="predicted"/>
<evidence type="ECO:0000313" key="1">
    <source>
        <dbReference type="EMBL" id="KAF2216852.1"/>
    </source>
</evidence>
<keyword evidence="2" id="KW-1185">Reference proteome</keyword>
<dbReference type="Proteomes" id="UP000799539">
    <property type="component" value="Unassembled WGS sequence"/>
</dbReference>
<sequence>MASHYPWPTNMALQAHILDIAKVKGGPAYRSFMRKDTLDPMVRALEASLEAALEHATEEILLGVPYMPTTNAFKELLDAVENALSNAGLTSPRSAVARAEYNGAHIPVDAGGGVVTRAVLQEQHSESVEVYGMEASGQGGTYAGSNAASRGLAWNMRALAEHKE</sequence>
<name>A0A6A6FTN7_9PEZI</name>
<protein>
    <submittedName>
        <fullName evidence="1">Uncharacterized protein</fullName>
    </submittedName>
</protein>
<accession>A0A6A6FTN7</accession>
<organism evidence="1 2">
    <name type="scientific">Cercospora zeae-maydis SCOH1-5</name>
    <dbReference type="NCBI Taxonomy" id="717836"/>
    <lineage>
        <taxon>Eukaryota</taxon>
        <taxon>Fungi</taxon>
        <taxon>Dikarya</taxon>
        <taxon>Ascomycota</taxon>
        <taxon>Pezizomycotina</taxon>
        <taxon>Dothideomycetes</taxon>
        <taxon>Dothideomycetidae</taxon>
        <taxon>Mycosphaerellales</taxon>
        <taxon>Mycosphaerellaceae</taxon>
        <taxon>Cercospora</taxon>
    </lineage>
</organism>
<reference evidence="1" key="1">
    <citation type="journal article" date="2020" name="Stud. Mycol.">
        <title>101 Dothideomycetes genomes: a test case for predicting lifestyles and emergence of pathogens.</title>
        <authorList>
            <person name="Haridas S."/>
            <person name="Albert R."/>
            <person name="Binder M."/>
            <person name="Bloem J."/>
            <person name="Labutti K."/>
            <person name="Salamov A."/>
            <person name="Andreopoulos B."/>
            <person name="Baker S."/>
            <person name="Barry K."/>
            <person name="Bills G."/>
            <person name="Bluhm B."/>
            <person name="Cannon C."/>
            <person name="Castanera R."/>
            <person name="Culley D."/>
            <person name="Daum C."/>
            <person name="Ezra D."/>
            <person name="Gonzalez J."/>
            <person name="Henrissat B."/>
            <person name="Kuo A."/>
            <person name="Liang C."/>
            <person name="Lipzen A."/>
            <person name="Lutzoni F."/>
            <person name="Magnuson J."/>
            <person name="Mondo S."/>
            <person name="Nolan M."/>
            <person name="Ohm R."/>
            <person name="Pangilinan J."/>
            <person name="Park H.-J."/>
            <person name="Ramirez L."/>
            <person name="Alfaro M."/>
            <person name="Sun H."/>
            <person name="Tritt A."/>
            <person name="Yoshinaga Y."/>
            <person name="Zwiers L.-H."/>
            <person name="Turgeon B."/>
            <person name="Goodwin S."/>
            <person name="Spatafora J."/>
            <person name="Crous P."/>
            <person name="Grigoriev I."/>
        </authorList>
    </citation>
    <scope>NUCLEOTIDE SEQUENCE</scope>
    <source>
        <strain evidence="1">SCOH1-5</strain>
    </source>
</reference>
<dbReference type="AlphaFoldDB" id="A0A6A6FTN7"/>